<dbReference type="Proteomes" id="UP000515909">
    <property type="component" value="Chromosome"/>
</dbReference>
<proteinExistence type="predicted"/>
<dbReference type="RefSeq" id="WP_187034630.1">
    <property type="nucleotide sequence ID" value="NZ_CP060286.1"/>
</dbReference>
<sequence>MEEKENHGPGAPDFCRTADFCRPSRLRAAAVQLADRQRRDLSGKSGQIQLL</sequence>
<dbReference type="KEGG" id="cfem:HCR03_13220"/>
<dbReference type="AlphaFoldDB" id="A0A7G8T7U3"/>
<accession>A0A7G8T7U3</accession>
<evidence type="ECO:0000313" key="1">
    <source>
        <dbReference type="EMBL" id="QNK39684.1"/>
    </source>
</evidence>
<protein>
    <submittedName>
        <fullName evidence="1">Uncharacterized protein</fullName>
    </submittedName>
</protein>
<dbReference type="EMBL" id="CP060286">
    <property type="protein sequence ID" value="QNK39684.1"/>
    <property type="molecule type" value="Genomic_DNA"/>
</dbReference>
<organism evidence="1 2">
    <name type="scientific">Caproicibacter fermentans</name>
    <dbReference type="NCBI Taxonomy" id="2576756"/>
    <lineage>
        <taxon>Bacteria</taxon>
        <taxon>Bacillati</taxon>
        <taxon>Bacillota</taxon>
        <taxon>Clostridia</taxon>
        <taxon>Eubacteriales</taxon>
        <taxon>Acutalibacteraceae</taxon>
        <taxon>Caproicibacter</taxon>
    </lineage>
</organism>
<gene>
    <name evidence="1" type="ORF">HCR03_13220</name>
</gene>
<evidence type="ECO:0000313" key="2">
    <source>
        <dbReference type="Proteomes" id="UP000515909"/>
    </source>
</evidence>
<name>A0A7G8T7U3_9FIRM</name>
<reference evidence="1 2" key="1">
    <citation type="submission" date="2020-08" db="EMBL/GenBank/DDBJ databases">
        <title>The isolate Caproiciproducens sp. 7D4C2 produces n-caproate at mildly acidic conditions from hexoses: genome and rBOX comparison with related strains and chain-elongating bacteria.</title>
        <authorList>
            <person name="Esquivel-Elizondo S."/>
            <person name="Bagci C."/>
            <person name="Temovska M."/>
            <person name="Jeon B.S."/>
            <person name="Bessarab I."/>
            <person name="Williams R.B.H."/>
            <person name="Huson D.H."/>
            <person name="Angenent L.T."/>
        </authorList>
    </citation>
    <scope>NUCLEOTIDE SEQUENCE [LARGE SCALE GENOMIC DNA]</scope>
    <source>
        <strain evidence="1 2">7D4C2</strain>
    </source>
</reference>